<dbReference type="InterPro" id="IPR012651">
    <property type="entry name" value="Thia_Transptr_ThiT"/>
</dbReference>
<keyword evidence="3" id="KW-1185">Reference proteome</keyword>
<dbReference type="EMBL" id="CP017560">
    <property type="protein sequence ID" value="AOV06821.1"/>
    <property type="molecule type" value="Genomic_DNA"/>
</dbReference>
<feature type="transmembrane region" description="Helical" evidence="1">
    <location>
        <begin position="160"/>
        <end position="183"/>
    </location>
</feature>
<dbReference type="Proteomes" id="UP000185746">
    <property type="component" value="Chromosome"/>
</dbReference>
<organism evidence="2 3">
    <name type="scientific">Sporosarcina ureilytica</name>
    <dbReference type="NCBI Taxonomy" id="298596"/>
    <lineage>
        <taxon>Bacteria</taxon>
        <taxon>Bacillati</taxon>
        <taxon>Bacillota</taxon>
        <taxon>Bacilli</taxon>
        <taxon>Bacillales</taxon>
        <taxon>Caryophanaceae</taxon>
        <taxon>Sporosarcina</taxon>
    </lineage>
</organism>
<accession>A0A1D8JDQ5</accession>
<feature type="transmembrane region" description="Helical" evidence="1">
    <location>
        <begin position="113"/>
        <end position="140"/>
    </location>
</feature>
<dbReference type="GO" id="GO:0015234">
    <property type="term" value="F:thiamine transmembrane transporter activity"/>
    <property type="evidence" value="ECO:0007669"/>
    <property type="project" value="InterPro"/>
</dbReference>
<evidence type="ECO:0000313" key="3">
    <source>
        <dbReference type="Proteomes" id="UP000185746"/>
    </source>
</evidence>
<dbReference type="NCBIfam" id="TIGR02357">
    <property type="entry name" value="ECF_ThiT_YuaJ"/>
    <property type="match status" value="1"/>
</dbReference>
<dbReference type="GO" id="GO:0005886">
    <property type="term" value="C:plasma membrane"/>
    <property type="evidence" value="ECO:0007669"/>
    <property type="project" value="InterPro"/>
</dbReference>
<evidence type="ECO:0000313" key="2">
    <source>
        <dbReference type="EMBL" id="AOV06821.1"/>
    </source>
</evidence>
<name>A0A1D8JDQ5_9BACL</name>
<keyword evidence="1" id="KW-0812">Transmembrane</keyword>
<gene>
    <name evidence="2" type="ORF">BI350_03950</name>
</gene>
<sequence length="186" mass="20022">MHRKRLQFLMEVAILGALSFILDKLTVFVMPQGGSITLSMLPIIVMAFRWGISGGLLTGFLSGLLQLITGGTIFHWAQALMDYTLAYTLVGVAAITGIWLANSMAKGRKGSMVAAIVIGSVIGGLLRFFIHFVGGIVFFGEYAPAGQPVWLYSLVYNASYMIPSILLCSIVASILFTSAPRLLKTA</sequence>
<dbReference type="AlphaFoldDB" id="A0A1D8JDQ5"/>
<feature type="transmembrane region" description="Helical" evidence="1">
    <location>
        <begin position="83"/>
        <end position="101"/>
    </location>
</feature>
<evidence type="ECO:0000256" key="1">
    <source>
        <dbReference type="SAM" id="Phobius"/>
    </source>
</evidence>
<dbReference type="KEGG" id="surl:BI350_03950"/>
<dbReference type="Pfam" id="PF09515">
    <property type="entry name" value="Thia_YuaJ"/>
    <property type="match status" value="1"/>
</dbReference>
<protein>
    <submittedName>
        <fullName evidence="2">Energy-coupled thiamine transporter ThiT</fullName>
    </submittedName>
</protein>
<keyword evidence="1" id="KW-0472">Membrane</keyword>
<keyword evidence="1" id="KW-1133">Transmembrane helix</keyword>
<dbReference type="RefSeq" id="WP_075526943.1">
    <property type="nucleotide sequence ID" value="NZ_CP017560.1"/>
</dbReference>
<proteinExistence type="predicted"/>
<reference evidence="2 3" key="1">
    <citation type="submission" date="2016-09" db="EMBL/GenBank/DDBJ databases">
        <title>Complete genome sequence of the Lysinibacillus sphaericus LMG 22257, a specie of Bacillus with ureolytic activity that can effectively biodeposit calcium carbonate.</title>
        <authorList>
            <person name="Yan W."/>
        </authorList>
    </citation>
    <scope>NUCLEOTIDE SEQUENCE [LARGE SCALE GENOMIC DNA]</scope>
    <source>
        <strain evidence="2 3">LMG 22257</strain>
    </source>
</reference>
<dbReference type="Gene3D" id="1.10.1760.20">
    <property type="match status" value="1"/>
</dbReference>